<dbReference type="RefSeq" id="WP_014081752.1">
    <property type="nucleotide sequence ID" value="NZ_CAUOSB010000001.1"/>
</dbReference>
<dbReference type="EMBL" id="QFCR01000008">
    <property type="protein sequence ID" value="TNK90497.1"/>
    <property type="molecule type" value="Genomic_DNA"/>
</dbReference>
<sequence>MDKSIEPKNITRYANNLNELADANVVRRAVTHNGILKSAADYEANAAMDPIFSVDVSSQHVANQKQSGRCWVFAALNTMRTQVENNFNVPKDFELSQTFTFFWDKFEKSNYFLNNIINTADQPLDSRKVNFLLTTPQQDGGQWDMLCALIEKYGIVPKSAMPETYNSNMSSEINAALNTQLRHDAVILRKLVNDGQSEEIINAKRDDMMNEIYRMLVFAFGVPVDKFNFEYRDADKNYHIDKDLTPKDFFKKYINLDLEEYVSIINSPTADKPFNKTYTVEMLGNVVGGRDVKHFNLPIERLKELTIKQLQAGETVWFGSDVSMDSDRKAGILDTDLYHIDDLMHTDNSLTKAERLDYGESAMNHAMVITGVDLVDGQPTKWKVENSWGDKVGEKGYFVMSDEWFSQFVYQIVINKKYLSPEEREQQTEEPKELAPWDPMGTLA</sequence>
<dbReference type="Proteomes" id="UP000313312">
    <property type="component" value="Unassembled WGS sequence"/>
</dbReference>
<comment type="subcellular location">
    <subcellularLocation>
        <location evidence="1">Cytoplasm</location>
    </subcellularLocation>
</comment>
<comment type="similarity">
    <text evidence="5">Belongs to the peptidase C1 family.</text>
</comment>
<dbReference type="CDD" id="cd00585">
    <property type="entry name" value="Peptidase_C1B"/>
    <property type="match status" value="1"/>
</dbReference>
<dbReference type="Gene3D" id="3.90.70.10">
    <property type="entry name" value="Cysteine proteinases"/>
    <property type="match status" value="1"/>
</dbReference>
<gene>
    <name evidence="8" type="ORF">DID87_03480</name>
</gene>
<reference evidence="8 9" key="1">
    <citation type="submission" date="2018-05" db="EMBL/GenBank/DDBJ databases">
        <title>Lactobacillus sanfranciscensis Ah4 draft denome sequence.</title>
        <authorList>
            <person name="Zhang G."/>
        </authorList>
    </citation>
    <scope>NUCLEOTIDE SEQUENCE [LARGE SCALE GENOMIC DNA]</scope>
    <source>
        <strain evidence="8 9">Ah4</strain>
    </source>
</reference>
<evidence type="ECO:0000313" key="8">
    <source>
        <dbReference type="EMBL" id="TNK90497.1"/>
    </source>
</evidence>
<accession>A0A5C4TJ84</accession>
<evidence type="ECO:0000313" key="9">
    <source>
        <dbReference type="Proteomes" id="UP000313312"/>
    </source>
</evidence>
<feature type="active site" evidence="6">
    <location>
        <position position="386"/>
    </location>
</feature>
<dbReference type="GO" id="GO:0070005">
    <property type="term" value="F:cysteine-type aminopeptidase activity"/>
    <property type="evidence" value="ECO:0007669"/>
    <property type="project" value="InterPro"/>
</dbReference>
<feature type="region of interest" description="Disordered" evidence="7">
    <location>
        <begin position="421"/>
        <end position="444"/>
    </location>
</feature>
<dbReference type="PIRSF" id="PIRSF005700">
    <property type="entry name" value="PepC"/>
    <property type="match status" value="1"/>
</dbReference>
<dbReference type="OMA" id="QSYTFFW"/>
<evidence type="ECO:0000256" key="4">
    <source>
        <dbReference type="ARBA" id="ARBA00022807"/>
    </source>
</evidence>
<organism evidence="8 9">
    <name type="scientific">Fructilactobacillus sanfranciscensis</name>
    <name type="common">Lactobacillus sanfranciscensis</name>
    <dbReference type="NCBI Taxonomy" id="1625"/>
    <lineage>
        <taxon>Bacteria</taxon>
        <taxon>Bacillati</taxon>
        <taxon>Bacillota</taxon>
        <taxon>Bacilli</taxon>
        <taxon>Lactobacillales</taxon>
        <taxon>Lactobacillaceae</taxon>
        <taxon>Fructilactobacillus</taxon>
    </lineage>
</organism>
<feature type="active site" evidence="6">
    <location>
        <position position="365"/>
    </location>
</feature>
<keyword evidence="5 8" id="KW-0031">Aminopeptidase</keyword>
<evidence type="ECO:0000256" key="1">
    <source>
        <dbReference type="ARBA" id="ARBA00004496"/>
    </source>
</evidence>
<keyword evidence="2 5" id="KW-0645">Protease</keyword>
<name>A0A5C4TJ84_FRUSA</name>
<evidence type="ECO:0000256" key="6">
    <source>
        <dbReference type="PIRSR" id="PIRSR005700-1"/>
    </source>
</evidence>
<feature type="active site" evidence="6">
    <location>
        <position position="70"/>
    </location>
</feature>
<protein>
    <recommendedName>
        <fullName evidence="5">Aminopeptidase</fullName>
    </recommendedName>
</protein>
<feature type="compositionally biased region" description="Basic and acidic residues" evidence="7">
    <location>
        <begin position="421"/>
        <end position="435"/>
    </location>
</feature>
<dbReference type="AlphaFoldDB" id="A0A5C4TJ84"/>
<dbReference type="GO" id="GO:0006508">
    <property type="term" value="P:proteolysis"/>
    <property type="evidence" value="ECO:0007669"/>
    <property type="project" value="UniProtKB-KW"/>
</dbReference>
<dbReference type="PROSITE" id="PS00639">
    <property type="entry name" value="THIOL_PROTEASE_HIS"/>
    <property type="match status" value="1"/>
</dbReference>
<dbReference type="SUPFAM" id="SSF54001">
    <property type="entry name" value="Cysteine proteinases"/>
    <property type="match status" value="1"/>
</dbReference>
<dbReference type="InterPro" id="IPR038765">
    <property type="entry name" value="Papain-like_cys_pep_sf"/>
</dbReference>
<dbReference type="PANTHER" id="PTHR10363:SF2">
    <property type="entry name" value="BLEOMYCIN HYDROLASE"/>
    <property type="match status" value="1"/>
</dbReference>
<dbReference type="InterPro" id="IPR025660">
    <property type="entry name" value="Pept_his_AS"/>
</dbReference>
<evidence type="ECO:0000256" key="3">
    <source>
        <dbReference type="ARBA" id="ARBA00022801"/>
    </source>
</evidence>
<keyword evidence="3 5" id="KW-0378">Hydrolase</keyword>
<dbReference type="Pfam" id="PF03051">
    <property type="entry name" value="Peptidase_C1_2"/>
    <property type="match status" value="1"/>
</dbReference>
<evidence type="ECO:0000256" key="7">
    <source>
        <dbReference type="SAM" id="MobiDB-lite"/>
    </source>
</evidence>
<evidence type="ECO:0000256" key="2">
    <source>
        <dbReference type="ARBA" id="ARBA00022670"/>
    </source>
</evidence>
<dbReference type="PANTHER" id="PTHR10363">
    <property type="entry name" value="BLEOMYCIN HYDROLASE"/>
    <property type="match status" value="1"/>
</dbReference>
<proteinExistence type="inferred from homology"/>
<dbReference type="InterPro" id="IPR000169">
    <property type="entry name" value="Pept_cys_AS"/>
</dbReference>
<dbReference type="InterPro" id="IPR004134">
    <property type="entry name" value="Peptidase_C1B"/>
</dbReference>
<keyword evidence="4 5" id="KW-0788">Thiol protease</keyword>
<dbReference type="PROSITE" id="PS00139">
    <property type="entry name" value="THIOL_PROTEASE_CYS"/>
    <property type="match status" value="1"/>
</dbReference>
<comment type="caution">
    <text evidence="8">The sequence shown here is derived from an EMBL/GenBank/DDBJ whole genome shotgun (WGS) entry which is preliminary data.</text>
</comment>
<dbReference type="GO" id="GO:0043418">
    <property type="term" value="P:homocysteine catabolic process"/>
    <property type="evidence" value="ECO:0007669"/>
    <property type="project" value="TreeGrafter"/>
</dbReference>
<evidence type="ECO:0000256" key="5">
    <source>
        <dbReference type="PIRNR" id="PIRNR005700"/>
    </source>
</evidence>
<dbReference type="GO" id="GO:0005737">
    <property type="term" value="C:cytoplasm"/>
    <property type="evidence" value="ECO:0007669"/>
    <property type="project" value="UniProtKB-SubCell"/>
</dbReference>
<dbReference type="GO" id="GO:0009636">
    <property type="term" value="P:response to toxic substance"/>
    <property type="evidence" value="ECO:0007669"/>
    <property type="project" value="TreeGrafter"/>
</dbReference>